<reference evidence="1" key="1">
    <citation type="submission" date="2023-10" db="EMBL/GenBank/DDBJ databases">
        <title>Development of a sustainable strategy for remediation of hydrocarbon-contaminated territories based on the waste exchange concept.</title>
        <authorList>
            <person name="Krivoruchko A."/>
        </authorList>
    </citation>
    <scope>NUCLEOTIDE SEQUENCE</scope>
    <source>
        <strain evidence="1">IEGM 1175</strain>
    </source>
</reference>
<sequence length="75" mass="8460">MKIRWNLPAFEEVRRSGPVMAEISALTYGLAREAGEGYEGSTMQGRSRFRGIVFPDTWSARKDNARNNTLVRILG</sequence>
<dbReference type="EMBL" id="JAWLKJ010000003">
    <property type="protein sequence ID" value="MDV6299955.1"/>
    <property type="molecule type" value="Genomic_DNA"/>
</dbReference>
<name>A0AAE4TZP7_9ACTN</name>
<evidence type="ECO:0000313" key="1">
    <source>
        <dbReference type="EMBL" id="MDV6299955.1"/>
    </source>
</evidence>
<evidence type="ECO:0000313" key="2">
    <source>
        <dbReference type="Proteomes" id="UP001185873"/>
    </source>
</evidence>
<proteinExistence type="predicted"/>
<dbReference type="AlphaFoldDB" id="A0AAE4TZP7"/>
<organism evidence="1 2">
    <name type="scientific">Dietzia maris</name>
    <dbReference type="NCBI Taxonomy" id="37915"/>
    <lineage>
        <taxon>Bacteria</taxon>
        <taxon>Bacillati</taxon>
        <taxon>Actinomycetota</taxon>
        <taxon>Actinomycetes</taxon>
        <taxon>Mycobacteriales</taxon>
        <taxon>Dietziaceae</taxon>
        <taxon>Dietzia</taxon>
    </lineage>
</organism>
<accession>A0AAE4TZP7</accession>
<dbReference type="Proteomes" id="UP001185873">
    <property type="component" value="Unassembled WGS sequence"/>
</dbReference>
<gene>
    <name evidence="1" type="ORF">R3P82_12630</name>
</gene>
<dbReference type="RefSeq" id="WP_317470614.1">
    <property type="nucleotide sequence ID" value="NZ_JAWLKJ010000003.1"/>
</dbReference>
<protein>
    <submittedName>
        <fullName evidence="1">Uncharacterized protein</fullName>
    </submittedName>
</protein>
<comment type="caution">
    <text evidence="1">The sequence shown here is derived from an EMBL/GenBank/DDBJ whole genome shotgun (WGS) entry which is preliminary data.</text>
</comment>